<feature type="domain" description="TSCPD" evidence="6">
    <location>
        <begin position="7"/>
        <end position="80"/>
    </location>
</feature>
<evidence type="ECO:0000256" key="2">
    <source>
        <dbReference type="ARBA" id="ARBA00012274"/>
    </source>
</evidence>
<dbReference type="NCBIfam" id="TIGR03905">
    <property type="entry name" value="TIGR03905_4_Cys"/>
    <property type="match status" value="1"/>
</dbReference>
<gene>
    <name evidence="7" type="ORF">H8708_12130</name>
</gene>
<reference evidence="7 8" key="1">
    <citation type="submission" date="2020-08" db="EMBL/GenBank/DDBJ databases">
        <title>Genome public.</title>
        <authorList>
            <person name="Liu C."/>
            <person name="Sun Q."/>
        </authorList>
    </citation>
    <scope>NUCLEOTIDE SEQUENCE [LARGE SCALE GENOMIC DNA]</scope>
    <source>
        <strain evidence="7 8">BX10</strain>
    </source>
</reference>
<evidence type="ECO:0000256" key="3">
    <source>
        <dbReference type="ARBA" id="ARBA00022634"/>
    </source>
</evidence>
<comment type="catalytic activity">
    <reaction evidence="5">
        <text>a 2'-deoxyribonucleoside 5'-diphosphate + [thioredoxin]-disulfide + H2O = a ribonucleoside 5'-diphosphate + [thioredoxin]-dithiol</text>
        <dbReference type="Rhea" id="RHEA:23252"/>
        <dbReference type="Rhea" id="RHEA-COMP:10698"/>
        <dbReference type="Rhea" id="RHEA-COMP:10700"/>
        <dbReference type="ChEBI" id="CHEBI:15377"/>
        <dbReference type="ChEBI" id="CHEBI:29950"/>
        <dbReference type="ChEBI" id="CHEBI:50058"/>
        <dbReference type="ChEBI" id="CHEBI:57930"/>
        <dbReference type="ChEBI" id="CHEBI:73316"/>
        <dbReference type="EC" id="1.17.4.1"/>
    </reaction>
</comment>
<protein>
    <recommendedName>
        <fullName evidence="2">ribonucleoside-diphosphate reductase</fullName>
        <ecNumber evidence="2">1.17.4.1</ecNumber>
    </recommendedName>
</protein>
<sequence length="83" mass="9251">MKKHIVYKTEGVCASKIEFDLEDGRVYHVQFHGGCKGNVQGIARLADGRAPEELIRLCKGIDCHNNNSCPHQFALALEKTLQV</sequence>
<keyword evidence="8" id="KW-1185">Reference proteome</keyword>
<evidence type="ECO:0000313" key="8">
    <source>
        <dbReference type="Proteomes" id="UP000647491"/>
    </source>
</evidence>
<proteinExistence type="inferred from homology"/>
<keyword evidence="3" id="KW-0237">DNA synthesis</keyword>
<evidence type="ECO:0000259" key="6">
    <source>
        <dbReference type="Pfam" id="PF12637"/>
    </source>
</evidence>
<dbReference type="EMBL" id="JACRTJ010000027">
    <property type="protein sequence ID" value="MBC8599964.1"/>
    <property type="molecule type" value="Genomic_DNA"/>
</dbReference>
<accession>A0ABR7NVK9</accession>
<dbReference type="InterPro" id="IPR024434">
    <property type="entry name" value="TSCPD_dom"/>
</dbReference>
<organism evidence="7 8">
    <name type="scientific">Enterocloster hominis</name>
    <name type="common">ex Liu et al. 2021</name>
    <dbReference type="NCBI Taxonomy" id="2763663"/>
    <lineage>
        <taxon>Bacteria</taxon>
        <taxon>Bacillati</taxon>
        <taxon>Bacillota</taxon>
        <taxon>Clostridia</taxon>
        <taxon>Lachnospirales</taxon>
        <taxon>Lachnospiraceae</taxon>
        <taxon>Enterocloster</taxon>
    </lineage>
</organism>
<comment type="caution">
    <text evidence="7">The sequence shown here is derived from an EMBL/GenBank/DDBJ whole genome shotgun (WGS) entry which is preliminary data.</text>
</comment>
<dbReference type="InterPro" id="IPR023806">
    <property type="entry name" value="CHP03905"/>
</dbReference>
<name>A0ABR7NVK9_9FIRM</name>
<evidence type="ECO:0000313" key="7">
    <source>
        <dbReference type="EMBL" id="MBC8599964.1"/>
    </source>
</evidence>
<evidence type="ECO:0000256" key="1">
    <source>
        <dbReference type="ARBA" id="ARBA00007405"/>
    </source>
</evidence>
<comment type="similarity">
    <text evidence="1">Belongs to the ribonucleoside diphosphate reductase class-2 family.</text>
</comment>
<evidence type="ECO:0000256" key="5">
    <source>
        <dbReference type="ARBA" id="ARBA00047754"/>
    </source>
</evidence>
<dbReference type="Pfam" id="PF12637">
    <property type="entry name" value="TSCPD"/>
    <property type="match status" value="1"/>
</dbReference>
<dbReference type="EC" id="1.17.4.1" evidence="2"/>
<dbReference type="RefSeq" id="WP_158358475.1">
    <property type="nucleotide sequence ID" value="NZ_JACRTJ010000027.1"/>
</dbReference>
<keyword evidence="4" id="KW-0547">Nucleotide-binding</keyword>
<dbReference type="Proteomes" id="UP000647491">
    <property type="component" value="Unassembled WGS sequence"/>
</dbReference>
<evidence type="ECO:0000256" key="4">
    <source>
        <dbReference type="ARBA" id="ARBA00022741"/>
    </source>
</evidence>